<evidence type="ECO:0000313" key="4">
    <source>
        <dbReference type="Proteomes" id="UP001652660"/>
    </source>
</evidence>
<keyword evidence="1" id="KW-0479">Metal-binding</keyword>
<sequence length="826" mass="95729">MESWEDEIGRRHLVELDEEMDEESDDCEYVNPSRIEAEDDVEEEPNKEGNDEEVYEVVHNMSHYDVMTMQFETVKDAECFYLNYGKAIGFGIRRGYKKKHPDGYVRYRAWLCNREGKRDDKHIERQDRQREPKAMTRVNCKACLKIRYDLKIKKYVVSGFISEHTHRLASPESVAFMRSHRRVSDGAYAQAHTLRRIGVGASQIVKLFALQAGRYGNIGFTPKDLYNKLHSKRMEEIAGGDAEAALAYMAGKNDGDLNFYFKYQLNDEGRLIRLFWADSRSRDDYRCFGDVLVFDSTYNTNGYDFPLVVFCGVNNHYSTCIFGCALLVGEGDDAYEWAITTFLEGMNDKKPCSVVTDGDKSMRKAIQKLLPNARHRLCSWHLECNANTNVKDKAFLDAFKGCMFMNCTPDQFELKWIEMVKKFDLTSNAWVQKMHRRKELWAMAYLRGSFFAGMRSTQRCEKMNHVLKMYLTPKLKLYEHIRSFEISIAWLRHEESRNRSETEHTDLLPATKMHSLERHAAELYTRKTFLMVREEMKMQGMYCRYNGIDDGVQCIHFLEHSYLKIEYRVQYNRFTGEMRCSCLKMETQGLPCCHMFRIMLFEHLDKIPENCILKRWTRKAKECLMLEDDTSNGSIRLTEMARYAKLISGCNNLCFHAAKTLEGFRRVEDMITTETVHVKEVQLRAEKLPIQSMTPTVSKKFGVLDPPSDRQARGAVAKGKRRQQEHRMCGNCSYLELHESGQGMDTIGGHARCQGSRQSCTQQSLFFKQDLTAMKMNGWGTAPSSSVGIIRKQESSSLCSTQEWHGSSSSYGRDPLVGMDFDVAEW</sequence>
<dbReference type="Pfam" id="PF03101">
    <property type="entry name" value="FAR1"/>
    <property type="match status" value="1"/>
</dbReference>
<dbReference type="Proteomes" id="UP001652660">
    <property type="component" value="Chromosome 6e"/>
</dbReference>
<dbReference type="AlphaFoldDB" id="A0A6P6SZT3"/>
<dbReference type="InterPro" id="IPR007527">
    <property type="entry name" value="Znf_SWIM"/>
</dbReference>
<evidence type="ECO:0000256" key="1">
    <source>
        <dbReference type="PROSITE-ProRule" id="PRU00325"/>
    </source>
</evidence>
<dbReference type="OrthoDB" id="1749428at2759"/>
<feature type="region of interest" description="Disordered" evidence="2">
    <location>
        <begin position="699"/>
        <end position="722"/>
    </location>
</feature>
<reference evidence="4" key="1">
    <citation type="journal article" date="2025" name="Foods">
        <title>Unveiling the Microbial Signatures of Arabica Coffee Cherries: Insights into Ripeness Specific Diversity, Functional Traits, and Implications for Quality and Safety.</title>
        <authorList>
            <consortium name="RefSeq"/>
            <person name="Tenea G.N."/>
            <person name="Cifuentes V."/>
            <person name="Reyes P."/>
            <person name="Cevallos-Vallejos M."/>
        </authorList>
    </citation>
    <scope>NUCLEOTIDE SEQUENCE [LARGE SCALE GENOMIC DNA]</scope>
</reference>
<dbReference type="InterPro" id="IPR004330">
    <property type="entry name" value="FAR1_DNA_bnd_dom"/>
</dbReference>
<evidence type="ECO:0000256" key="2">
    <source>
        <dbReference type="SAM" id="MobiDB-lite"/>
    </source>
</evidence>
<keyword evidence="1" id="KW-0863">Zinc-finger</keyword>
<protein>
    <submittedName>
        <fullName evidence="5">Protein FAR1-RELATED SEQUENCE 5-like</fullName>
    </submittedName>
</protein>
<keyword evidence="4" id="KW-1185">Reference proteome</keyword>
<dbReference type="PANTHER" id="PTHR47718:SF15">
    <property type="entry name" value="PROTEIN FAR1-RELATED SEQUENCE 5-LIKE"/>
    <property type="match status" value="1"/>
</dbReference>
<accession>A0A6P6SZT3</accession>
<feature type="region of interest" description="Disordered" evidence="2">
    <location>
        <begin position="13"/>
        <end position="50"/>
    </location>
</feature>
<reference evidence="5" key="2">
    <citation type="submission" date="2025-08" db="UniProtKB">
        <authorList>
            <consortium name="RefSeq"/>
        </authorList>
    </citation>
    <scope>IDENTIFICATION</scope>
    <source>
        <tissue evidence="5">Leaves</tissue>
    </source>
</reference>
<evidence type="ECO:0000259" key="3">
    <source>
        <dbReference type="PROSITE" id="PS50966"/>
    </source>
</evidence>
<dbReference type="GO" id="GO:0008270">
    <property type="term" value="F:zinc ion binding"/>
    <property type="evidence" value="ECO:0007669"/>
    <property type="project" value="UniProtKB-KW"/>
</dbReference>
<evidence type="ECO:0000313" key="5">
    <source>
        <dbReference type="RefSeq" id="XP_027071564.1"/>
    </source>
</evidence>
<keyword evidence="1" id="KW-0862">Zinc</keyword>
<feature type="compositionally biased region" description="Acidic residues" evidence="2">
    <location>
        <begin position="16"/>
        <end position="28"/>
    </location>
</feature>
<dbReference type="RefSeq" id="XP_027071564.1">
    <property type="nucleotide sequence ID" value="XM_027215763.1"/>
</dbReference>
<dbReference type="Pfam" id="PF10551">
    <property type="entry name" value="MULE"/>
    <property type="match status" value="1"/>
</dbReference>
<dbReference type="PROSITE" id="PS50966">
    <property type="entry name" value="ZF_SWIM"/>
    <property type="match status" value="1"/>
</dbReference>
<gene>
    <name evidence="5" type="primary">LOC113696336</name>
</gene>
<feature type="domain" description="SWIM-type" evidence="3">
    <location>
        <begin position="567"/>
        <end position="603"/>
    </location>
</feature>
<organism evidence="4 5">
    <name type="scientific">Coffea arabica</name>
    <name type="common">Arabian coffee</name>
    <dbReference type="NCBI Taxonomy" id="13443"/>
    <lineage>
        <taxon>Eukaryota</taxon>
        <taxon>Viridiplantae</taxon>
        <taxon>Streptophyta</taxon>
        <taxon>Embryophyta</taxon>
        <taxon>Tracheophyta</taxon>
        <taxon>Spermatophyta</taxon>
        <taxon>Magnoliopsida</taxon>
        <taxon>eudicotyledons</taxon>
        <taxon>Gunneridae</taxon>
        <taxon>Pentapetalae</taxon>
        <taxon>asterids</taxon>
        <taxon>lamiids</taxon>
        <taxon>Gentianales</taxon>
        <taxon>Rubiaceae</taxon>
        <taxon>Ixoroideae</taxon>
        <taxon>Gardenieae complex</taxon>
        <taxon>Bertiereae - Coffeeae clade</taxon>
        <taxon>Coffeeae</taxon>
        <taxon>Coffea</taxon>
    </lineage>
</organism>
<dbReference type="GeneID" id="113696336"/>
<dbReference type="PANTHER" id="PTHR47718">
    <property type="entry name" value="OS01G0519700 PROTEIN"/>
    <property type="match status" value="1"/>
</dbReference>
<name>A0A6P6SZT3_COFAR</name>
<dbReference type="InterPro" id="IPR018289">
    <property type="entry name" value="MULE_transposase_dom"/>
</dbReference>
<proteinExistence type="predicted"/>